<dbReference type="PANTHER" id="PTHR14596">
    <property type="entry name" value="ZINC FINGER PROTEIN"/>
    <property type="match status" value="1"/>
</dbReference>
<feature type="transmembrane region" description="Helical" evidence="2">
    <location>
        <begin position="48"/>
        <end position="65"/>
    </location>
</feature>
<dbReference type="GO" id="GO:0000987">
    <property type="term" value="F:cis-regulatory region sequence-specific DNA binding"/>
    <property type="evidence" value="ECO:0007669"/>
    <property type="project" value="TreeGrafter"/>
</dbReference>
<dbReference type="EMBL" id="KV784357">
    <property type="protein sequence ID" value="OEU17963.1"/>
    <property type="molecule type" value="Genomic_DNA"/>
</dbReference>
<keyword evidence="4" id="KW-1185">Reference proteome</keyword>
<keyword evidence="2" id="KW-0812">Transmembrane</keyword>
<dbReference type="SUPFAM" id="SSF52540">
    <property type="entry name" value="P-loop containing nucleoside triphosphate hydrolases"/>
    <property type="match status" value="1"/>
</dbReference>
<dbReference type="AlphaFoldDB" id="A0A1E7FJK6"/>
<dbReference type="PANTHER" id="PTHR14596:SF72">
    <property type="entry name" value="ZINC FINGER PROTEIN MSN2-RELATED"/>
    <property type="match status" value="1"/>
</dbReference>
<feature type="region of interest" description="Disordered" evidence="1">
    <location>
        <begin position="107"/>
        <end position="177"/>
    </location>
</feature>
<evidence type="ECO:0000313" key="3">
    <source>
        <dbReference type="EMBL" id="OEU17963.1"/>
    </source>
</evidence>
<dbReference type="Proteomes" id="UP000095751">
    <property type="component" value="Unassembled WGS sequence"/>
</dbReference>
<feature type="compositionally biased region" description="Low complexity" evidence="1">
    <location>
        <begin position="746"/>
        <end position="762"/>
    </location>
</feature>
<organism evidence="3 4">
    <name type="scientific">Fragilariopsis cylindrus CCMP1102</name>
    <dbReference type="NCBI Taxonomy" id="635003"/>
    <lineage>
        <taxon>Eukaryota</taxon>
        <taxon>Sar</taxon>
        <taxon>Stramenopiles</taxon>
        <taxon>Ochrophyta</taxon>
        <taxon>Bacillariophyta</taxon>
        <taxon>Bacillariophyceae</taxon>
        <taxon>Bacillariophycidae</taxon>
        <taxon>Bacillariales</taxon>
        <taxon>Bacillariaceae</taxon>
        <taxon>Fragilariopsis</taxon>
    </lineage>
</organism>
<sequence>MKKKKDRKKIKDDDNGVVIVAVDNYNTIITRPTTTTTGSNSKGNNNKILRLFVLFLIVGISTIFYDSKYISNYQIMTKMKSNDLIYNYDNEEDDGVVVVVNNTVRENGQQSQSSRDNEQEQQQPHQQPHQQLQQQPPQQPQQQPPQQNQTDMSFEEVMREKKKKEEEQDTEDDDNDRVDRRPYLILHDKAGGGLYVTLRHLFHLTFLFSSISSSIDLIIHLQSHHPSSFNLLKRYISVGPPKTGTTTIQSGLFKILKELAIHDNYYYLGSKIGGNVKTIRFQNNNNNEEERQNHIRKGNSVTTTKVFPMKDFVRGPSQEFCNHIKYHLQQKHNVILSSEHFTTHFLSNKGWKRLYKHIFLMNQNKKSKSNLNNTNTTNQNNNTNSQNSNLELLFGFNVKIITTYRHLFQWLPSYYHQTHLSDLAKEDKKPIGIVDYIQDYIINNQNYLMENTTTTKVVHLDKNVKSWLGSKENGSGNPTLIHGSIWSYLFWSEQIKSSSNSTSRGYGGGELYNRVHVFDMHQQELELNLNLNNTNINTTQPTTNNYDMFTNFICQMIPNAKHTCQLLQQQEEEQQQRQRQKQDQDQGSQRSGGHHKRSSHTINEYLSFQDRYRIYQMARYGYNNSNNNNNNSRTDTDTGTTDDNRIVIQIFNFTYNKKMKITSKKITDRMENWFHLQEQNNSNSTTSTDTDSTVFSSFQRQRMKMNSYFRCLTDTNLQQLKQLSWNFLLQQILLVRIHNHSLSNAYSNLPNSNSNSNSISSDNNRDHDHDQKTTTTNMNMNMNTNLILSSQFDFNNINININRNMNRNKNDELLELLDPLKMNHDTLFHNYANNNKFCQINPEKILTNTDFVQYVFQNKYYE</sequence>
<evidence type="ECO:0000256" key="2">
    <source>
        <dbReference type="SAM" id="Phobius"/>
    </source>
</evidence>
<feature type="compositionally biased region" description="Basic and acidic residues" evidence="1">
    <location>
        <begin position="156"/>
        <end position="166"/>
    </location>
</feature>
<dbReference type="GO" id="GO:0042594">
    <property type="term" value="P:response to starvation"/>
    <property type="evidence" value="ECO:0007669"/>
    <property type="project" value="TreeGrafter"/>
</dbReference>
<feature type="region of interest" description="Disordered" evidence="1">
    <location>
        <begin position="621"/>
        <end position="641"/>
    </location>
</feature>
<dbReference type="KEGG" id="fcy:FRACYDRAFT_238394"/>
<accession>A0A1E7FJK6</accession>
<dbReference type="InterPro" id="IPR027417">
    <property type="entry name" value="P-loop_NTPase"/>
</dbReference>
<feature type="compositionally biased region" description="Low complexity" evidence="1">
    <location>
        <begin position="120"/>
        <end position="136"/>
    </location>
</feature>
<feature type="region of interest" description="Disordered" evidence="1">
    <location>
        <begin position="746"/>
        <end position="777"/>
    </location>
</feature>
<keyword evidence="2" id="KW-1133">Transmembrane helix</keyword>
<name>A0A1E7FJK6_9STRA</name>
<dbReference type="GO" id="GO:0005634">
    <property type="term" value="C:nucleus"/>
    <property type="evidence" value="ECO:0007669"/>
    <property type="project" value="TreeGrafter"/>
</dbReference>
<gene>
    <name evidence="3" type="ORF">FRACYDRAFT_238394</name>
</gene>
<evidence type="ECO:0000256" key="1">
    <source>
        <dbReference type="SAM" id="MobiDB-lite"/>
    </source>
</evidence>
<dbReference type="InParanoid" id="A0A1E7FJK6"/>
<proteinExistence type="predicted"/>
<feature type="compositionally biased region" description="Basic and acidic residues" evidence="1">
    <location>
        <begin position="574"/>
        <end position="584"/>
    </location>
</feature>
<feature type="compositionally biased region" description="Basic and acidic residues" evidence="1">
    <location>
        <begin position="763"/>
        <end position="772"/>
    </location>
</feature>
<keyword evidence="2" id="KW-0472">Membrane</keyword>
<evidence type="ECO:0000313" key="4">
    <source>
        <dbReference type="Proteomes" id="UP000095751"/>
    </source>
</evidence>
<feature type="region of interest" description="Disordered" evidence="1">
    <location>
        <begin position="569"/>
        <end position="603"/>
    </location>
</feature>
<protein>
    <submittedName>
        <fullName evidence="3">Uncharacterized protein</fullName>
    </submittedName>
</protein>
<reference evidence="3 4" key="1">
    <citation type="submission" date="2016-09" db="EMBL/GenBank/DDBJ databases">
        <title>Extensive genetic diversity and differential bi-allelic expression allows diatom success in the polar Southern Ocean.</title>
        <authorList>
            <consortium name="DOE Joint Genome Institute"/>
            <person name="Mock T."/>
            <person name="Otillar R.P."/>
            <person name="Strauss J."/>
            <person name="Dupont C."/>
            <person name="Frickenhaus S."/>
            <person name="Maumus F."/>
            <person name="Mcmullan M."/>
            <person name="Sanges R."/>
            <person name="Schmutz J."/>
            <person name="Toseland A."/>
            <person name="Valas R."/>
            <person name="Veluchamy A."/>
            <person name="Ward B.J."/>
            <person name="Allen A."/>
            <person name="Barry K."/>
            <person name="Falciatore A."/>
            <person name="Ferrante M."/>
            <person name="Fortunato A.E."/>
            <person name="Gloeckner G."/>
            <person name="Gruber A."/>
            <person name="Hipkin R."/>
            <person name="Janech M."/>
            <person name="Kroth P."/>
            <person name="Leese F."/>
            <person name="Lindquist E."/>
            <person name="Lyon B.R."/>
            <person name="Martin J."/>
            <person name="Mayer C."/>
            <person name="Parker M."/>
            <person name="Quesneville H."/>
            <person name="Raymond J."/>
            <person name="Uhlig C."/>
            <person name="Valentin K.U."/>
            <person name="Worden A.Z."/>
            <person name="Armbrust E.V."/>
            <person name="Bowler C."/>
            <person name="Green B."/>
            <person name="Moulton V."/>
            <person name="Van Oosterhout C."/>
            <person name="Grigoriev I."/>
        </authorList>
    </citation>
    <scope>NUCLEOTIDE SEQUENCE [LARGE SCALE GENOMIC DNA]</scope>
    <source>
        <strain evidence="3 4">CCMP1102</strain>
    </source>
</reference>
<dbReference type="GO" id="GO:0000981">
    <property type="term" value="F:DNA-binding transcription factor activity, RNA polymerase II-specific"/>
    <property type="evidence" value="ECO:0007669"/>
    <property type="project" value="TreeGrafter"/>
</dbReference>
<feature type="compositionally biased region" description="Acidic residues" evidence="1">
    <location>
        <begin position="167"/>
        <end position="176"/>
    </location>
</feature>